<feature type="transmembrane region" description="Helical" evidence="6">
    <location>
        <begin position="184"/>
        <end position="203"/>
    </location>
</feature>
<reference evidence="7" key="2">
    <citation type="journal article" date="2021" name="PeerJ">
        <title>Extensive microbial diversity within the chicken gut microbiome revealed by metagenomics and culture.</title>
        <authorList>
            <person name="Gilroy R."/>
            <person name="Ravi A."/>
            <person name="Getino M."/>
            <person name="Pursley I."/>
            <person name="Horton D.L."/>
            <person name="Alikhan N.F."/>
            <person name="Baker D."/>
            <person name="Gharbi K."/>
            <person name="Hall N."/>
            <person name="Watson M."/>
            <person name="Adriaenssens E.M."/>
            <person name="Foster-Nyarko E."/>
            <person name="Jarju S."/>
            <person name="Secka A."/>
            <person name="Antonio M."/>
            <person name="Oren A."/>
            <person name="Chaudhuri R.R."/>
            <person name="La Ragione R."/>
            <person name="Hildebrand F."/>
            <person name="Pallen M.J."/>
        </authorList>
    </citation>
    <scope>NUCLEOTIDE SEQUENCE</scope>
    <source>
        <strain evidence="7">CHK160-1198</strain>
    </source>
</reference>
<sequence>MFKYVKKRVEGLFKKKIIRSVGILVGGTAFSQLIMLSALPFITRLYSPDDFSVLATYISLLALLTVIACLRFEIAIPIAKEEDASFHLFILSLISVIGITTLVLVLLFVFSEEVSEATNNRLNGYLWLIPIGVFFSGTYSALQYWMTREQKFSLVAKTRMTQSISAVTTQLVCGFAGISPLGLLLGHLLSVGAGVFGLLRFFLKEYRILFKYFSLQKLKKTFKKFDRFPKYSTWEALTNSAGIQIPILIIAALAI</sequence>
<keyword evidence="5 6" id="KW-0472">Membrane</keyword>
<name>A0A9D1MQ66_9FIRM</name>
<feature type="transmembrane region" description="Helical" evidence="6">
    <location>
        <begin position="158"/>
        <end position="178"/>
    </location>
</feature>
<evidence type="ECO:0000256" key="4">
    <source>
        <dbReference type="ARBA" id="ARBA00022989"/>
    </source>
</evidence>
<dbReference type="PANTHER" id="PTHR30250">
    <property type="entry name" value="PST FAMILY PREDICTED COLANIC ACID TRANSPORTER"/>
    <property type="match status" value="1"/>
</dbReference>
<dbReference type="EMBL" id="DVNI01000066">
    <property type="protein sequence ID" value="HIU64261.1"/>
    <property type="molecule type" value="Genomic_DNA"/>
</dbReference>
<proteinExistence type="predicted"/>
<feature type="transmembrane region" description="Helical" evidence="6">
    <location>
        <begin position="21"/>
        <end position="42"/>
    </location>
</feature>
<comment type="subcellular location">
    <subcellularLocation>
        <location evidence="1">Cell membrane</location>
        <topology evidence="1">Multi-pass membrane protein</topology>
    </subcellularLocation>
</comment>
<dbReference type="Proteomes" id="UP000824099">
    <property type="component" value="Unassembled WGS sequence"/>
</dbReference>
<evidence type="ECO:0000313" key="7">
    <source>
        <dbReference type="EMBL" id="HIU64261.1"/>
    </source>
</evidence>
<feature type="non-terminal residue" evidence="7">
    <location>
        <position position="255"/>
    </location>
</feature>
<comment type="caution">
    <text evidence="7">The sequence shown here is derived from an EMBL/GenBank/DDBJ whole genome shotgun (WGS) entry which is preliminary data.</text>
</comment>
<keyword evidence="4 6" id="KW-1133">Transmembrane helix</keyword>
<evidence type="ECO:0000256" key="2">
    <source>
        <dbReference type="ARBA" id="ARBA00022475"/>
    </source>
</evidence>
<accession>A0A9D1MQ66</accession>
<evidence type="ECO:0000256" key="3">
    <source>
        <dbReference type="ARBA" id="ARBA00022692"/>
    </source>
</evidence>
<dbReference type="InterPro" id="IPR050833">
    <property type="entry name" value="Poly_Biosynth_Transport"/>
</dbReference>
<dbReference type="PANTHER" id="PTHR30250:SF28">
    <property type="entry name" value="POLYSACCHARIDE BIOSYNTHESIS PROTEIN"/>
    <property type="match status" value="1"/>
</dbReference>
<dbReference type="AlphaFoldDB" id="A0A9D1MQ66"/>
<protein>
    <submittedName>
        <fullName evidence="7">Oligosaccharide flippase family protein</fullName>
    </submittedName>
</protein>
<gene>
    <name evidence="7" type="ORF">IAB06_04390</name>
</gene>
<evidence type="ECO:0000256" key="5">
    <source>
        <dbReference type="ARBA" id="ARBA00023136"/>
    </source>
</evidence>
<reference evidence="7" key="1">
    <citation type="submission" date="2020-10" db="EMBL/GenBank/DDBJ databases">
        <authorList>
            <person name="Gilroy R."/>
        </authorList>
    </citation>
    <scope>NUCLEOTIDE SEQUENCE</scope>
    <source>
        <strain evidence="7">CHK160-1198</strain>
    </source>
</reference>
<dbReference type="Pfam" id="PF13440">
    <property type="entry name" value="Polysacc_synt_3"/>
    <property type="match status" value="1"/>
</dbReference>
<keyword evidence="2" id="KW-1003">Cell membrane</keyword>
<evidence type="ECO:0000313" key="8">
    <source>
        <dbReference type="Proteomes" id="UP000824099"/>
    </source>
</evidence>
<feature type="transmembrane region" description="Helical" evidence="6">
    <location>
        <begin position="54"/>
        <end position="74"/>
    </location>
</feature>
<feature type="transmembrane region" description="Helical" evidence="6">
    <location>
        <begin position="86"/>
        <end position="110"/>
    </location>
</feature>
<keyword evidence="3 6" id="KW-0812">Transmembrane</keyword>
<feature type="transmembrane region" description="Helical" evidence="6">
    <location>
        <begin position="125"/>
        <end position="146"/>
    </location>
</feature>
<evidence type="ECO:0000256" key="6">
    <source>
        <dbReference type="SAM" id="Phobius"/>
    </source>
</evidence>
<organism evidence="7 8">
    <name type="scientific">Candidatus Avacidaminococcus intestinavium</name>
    <dbReference type="NCBI Taxonomy" id="2840684"/>
    <lineage>
        <taxon>Bacteria</taxon>
        <taxon>Bacillati</taxon>
        <taxon>Bacillota</taxon>
        <taxon>Negativicutes</taxon>
        <taxon>Acidaminococcales</taxon>
        <taxon>Acidaminococcaceae</taxon>
        <taxon>Acidaminococcaceae incertae sedis</taxon>
        <taxon>Candidatus Avacidaminococcus</taxon>
    </lineage>
</organism>
<dbReference type="GO" id="GO:0005886">
    <property type="term" value="C:plasma membrane"/>
    <property type="evidence" value="ECO:0007669"/>
    <property type="project" value="UniProtKB-SubCell"/>
</dbReference>
<evidence type="ECO:0000256" key="1">
    <source>
        <dbReference type="ARBA" id="ARBA00004651"/>
    </source>
</evidence>